<feature type="signal peptide" evidence="2">
    <location>
        <begin position="1"/>
        <end position="20"/>
    </location>
</feature>
<dbReference type="Proteomes" id="UP001501153">
    <property type="component" value="Unassembled WGS sequence"/>
</dbReference>
<evidence type="ECO:0000256" key="2">
    <source>
        <dbReference type="SAM" id="SignalP"/>
    </source>
</evidence>
<keyword evidence="2" id="KW-0732">Signal</keyword>
<evidence type="ECO:0000313" key="3">
    <source>
        <dbReference type="EMBL" id="GAA4356764.1"/>
    </source>
</evidence>
<evidence type="ECO:0000313" key="4">
    <source>
        <dbReference type="Proteomes" id="UP001501153"/>
    </source>
</evidence>
<dbReference type="RefSeq" id="WP_345235975.1">
    <property type="nucleotide sequence ID" value="NZ_BAABGZ010000020.1"/>
</dbReference>
<evidence type="ECO:0008006" key="5">
    <source>
        <dbReference type="Google" id="ProtNLM"/>
    </source>
</evidence>
<sequence>MKKHLFFLLGSLLLATQARAQTSGRIQYEVAQRIEPGQMRIVMNGQEVKPGSPDYPTDLPDSRNSQLTLSFAGSYAKEEVEAPMMRTVMNGPNSAPEVTRIARPFSEAVYLNLGERSSSTVFTVKDQQTAATTTYRADSPLPAAPAGWQLGTQTKKIAGYTCRKATATHKKMPYTLWVTTDLPFTYSPVKELTPDKGVVLALESDREQYRATKVNLQAVPEAEVRPSGEAKKVSPEELKDLREKTLADMRQRMMEDGPLRGRP</sequence>
<feature type="chain" id="PRO_5046024239" description="GLPGLI family protein" evidence="2">
    <location>
        <begin position="21"/>
        <end position="263"/>
    </location>
</feature>
<keyword evidence="4" id="KW-1185">Reference proteome</keyword>
<proteinExistence type="predicted"/>
<gene>
    <name evidence="3" type="ORF">GCM10023185_20870</name>
</gene>
<dbReference type="NCBIfam" id="TIGR01200">
    <property type="entry name" value="GLPGLI"/>
    <property type="match status" value="1"/>
</dbReference>
<dbReference type="InterPro" id="IPR005901">
    <property type="entry name" value="GLPGLI"/>
</dbReference>
<protein>
    <recommendedName>
        <fullName evidence="5">GLPGLI family protein</fullName>
    </recommendedName>
</protein>
<feature type="region of interest" description="Disordered" evidence="1">
    <location>
        <begin position="222"/>
        <end position="263"/>
    </location>
</feature>
<accession>A0ABP8IE59</accession>
<name>A0ABP8IE59_9BACT</name>
<evidence type="ECO:0000256" key="1">
    <source>
        <dbReference type="SAM" id="MobiDB-lite"/>
    </source>
</evidence>
<comment type="caution">
    <text evidence="3">The sequence shown here is derived from an EMBL/GenBank/DDBJ whole genome shotgun (WGS) entry which is preliminary data.</text>
</comment>
<reference evidence="4" key="1">
    <citation type="journal article" date="2019" name="Int. J. Syst. Evol. Microbiol.">
        <title>The Global Catalogue of Microorganisms (GCM) 10K type strain sequencing project: providing services to taxonomists for standard genome sequencing and annotation.</title>
        <authorList>
            <consortium name="The Broad Institute Genomics Platform"/>
            <consortium name="The Broad Institute Genome Sequencing Center for Infectious Disease"/>
            <person name="Wu L."/>
            <person name="Ma J."/>
        </authorList>
    </citation>
    <scope>NUCLEOTIDE SEQUENCE [LARGE SCALE GENOMIC DNA]</scope>
    <source>
        <strain evidence="4">JCM 17923</strain>
    </source>
</reference>
<dbReference type="EMBL" id="BAABGZ010000020">
    <property type="protein sequence ID" value="GAA4356764.1"/>
    <property type="molecule type" value="Genomic_DNA"/>
</dbReference>
<organism evidence="3 4">
    <name type="scientific">Hymenobacter saemangeumensis</name>
    <dbReference type="NCBI Taxonomy" id="1084522"/>
    <lineage>
        <taxon>Bacteria</taxon>
        <taxon>Pseudomonadati</taxon>
        <taxon>Bacteroidota</taxon>
        <taxon>Cytophagia</taxon>
        <taxon>Cytophagales</taxon>
        <taxon>Hymenobacteraceae</taxon>
        <taxon>Hymenobacter</taxon>
    </lineage>
</organism>